<organism evidence="1 2">
    <name type="scientific">Ructibacterium gallinarum</name>
    <dbReference type="NCBI Taxonomy" id="2779355"/>
    <lineage>
        <taxon>Bacteria</taxon>
        <taxon>Bacillati</taxon>
        <taxon>Bacillota</taxon>
        <taxon>Clostridia</taxon>
        <taxon>Eubacteriales</taxon>
        <taxon>Oscillospiraceae</taxon>
        <taxon>Ructibacterium</taxon>
    </lineage>
</organism>
<keyword evidence="2" id="KW-1185">Reference proteome</keyword>
<dbReference type="Pfam" id="PF05135">
    <property type="entry name" value="Phage_connect_1"/>
    <property type="match status" value="1"/>
</dbReference>
<comment type="caution">
    <text evidence="1">The sequence shown here is derived from an EMBL/GenBank/DDBJ whole genome shotgun (WGS) entry which is preliminary data.</text>
</comment>
<dbReference type="InterPro" id="IPR006450">
    <property type="entry name" value="Phage_HK97_gp6-like"/>
</dbReference>
<dbReference type="CDD" id="cd08054">
    <property type="entry name" value="gp6"/>
    <property type="match status" value="1"/>
</dbReference>
<dbReference type="Proteomes" id="UP000806542">
    <property type="component" value="Unassembled WGS sequence"/>
</dbReference>
<dbReference type="EMBL" id="JADCKB010000008">
    <property type="protein sequence ID" value="MBE5039820.1"/>
    <property type="molecule type" value="Genomic_DNA"/>
</dbReference>
<gene>
    <name evidence="1" type="ORF">INF28_05000</name>
</gene>
<sequence>MLSLDTVKEFLRIDHNEEDGYLSVLLLLAKELCENYLRISPLDDEKECIRQAQLLVISHFYERRDGTPVPSAVYRLLDAYRNEVF</sequence>
<name>A0A9D5R8C2_9FIRM</name>
<accession>A0A9D5R8C2</accession>
<dbReference type="AlphaFoldDB" id="A0A9D5R8C2"/>
<evidence type="ECO:0000313" key="1">
    <source>
        <dbReference type="EMBL" id="MBE5039820.1"/>
    </source>
</evidence>
<proteinExistence type="predicted"/>
<dbReference type="RefSeq" id="WP_226392374.1">
    <property type="nucleotide sequence ID" value="NZ_JADCKB010000008.1"/>
</dbReference>
<dbReference type="InterPro" id="IPR021146">
    <property type="entry name" value="Phage_gp6-like_head-tail"/>
</dbReference>
<dbReference type="NCBIfam" id="TIGR01560">
    <property type="entry name" value="put_DNA_pack"/>
    <property type="match status" value="1"/>
</dbReference>
<reference evidence="1" key="1">
    <citation type="submission" date="2020-10" db="EMBL/GenBank/DDBJ databases">
        <title>ChiBAC.</title>
        <authorList>
            <person name="Zenner C."/>
            <person name="Hitch T.C.A."/>
            <person name="Clavel T."/>
        </authorList>
    </citation>
    <scope>NUCLEOTIDE SEQUENCE</scope>
    <source>
        <strain evidence="1">DSM 107454</strain>
    </source>
</reference>
<evidence type="ECO:0000313" key="2">
    <source>
        <dbReference type="Proteomes" id="UP000806542"/>
    </source>
</evidence>
<protein>
    <submittedName>
        <fullName evidence="1">Phage head-tail connector protein</fullName>
    </submittedName>
</protein>
<dbReference type="Gene3D" id="1.10.3230.30">
    <property type="entry name" value="Phage gp6-like head-tail connector protein"/>
    <property type="match status" value="1"/>
</dbReference>